<dbReference type="Proteomes" id="UP000471364">
    <property type="component" value="Unassembled WGS sequence"/>
</dbReference>
<dbReference type="RefSeq" id="WP_151015284.1">
    <property type="nucleotide sequence ID" value="NZ_WAAR01000157.1"/>
</dbReference>
<evidence type="ECO:0000313" key="1">
    <source>
        <dbReference type="EMBL" id="KAB1107484.1"/>
    </source>
</evidence>
<sequence length="67" mass="7476">MYRYMISFSYEAPTGIGFMGIEWPCKRPIRSMDDVTVVMNHLRNSGFVNAVILGFSLFADPAPKAAS</sequence>
<evidence type="ECO:0000313" key="2">
    <source>
        <dbReference type="Proteomes" id="UP000471364"/>
    </source>
</evidence>
<protein>
    <submittedName>
        <fullName evidence="1">Uncharacterized protein</fullName>
    </submittedName>
</protein>
<keyword evidence="2" id="KW-1185">Reference proteome</keyword>
<comment type="caution">
    <text evidence="1">The sequence shown here is derived from an EMBL/GenBank/DDBJ whole genome shotgun (WGS) entry which is preliminary data.</text>
</comment>
<proteinExistence type="predicted"/>
<organism evidence="1 2">
    <name type="scientific">Micromonospora aurantiaca</name>
    <name type="common">nom. illeg.</name>
    <dbReference type="NCBI Taxonomy" id="47850"/>
    <lineage>
        <taxon>Bacteria</taxon>
        <taxon>Bacillati</taxon>
        <taxon>Actinomycetota</taxon>
        <taxon>Actinomycetes</taxon>
        <taxon>Micromonosporales</taxon>
        <taxon>Micromonosporaceae</taxon>
        <taxon>Micromonospora</taxon>
    </lineage>
</organism>
<accession>A0ABQ6U9V0</accession>
<dbReference type="EMBL" id="WAAR01000157">
    <property type="protein sequence ID" value="KAB1107484.1"/>
    <property type="molecule type" value="Genomic_DNA"/>
</dbReference>
<reference evidence="1 2" key="1">
    <citation type="submission" date="2019-09" db="EMBL/GenBank/DDBJ databases">
        <title>High taxonomic diversity of Micromonospora strains isolated from Medicago sativa nodules in different geographical locations.</title>
        <authorList>
            <person name="Martinez-Hidalgo P."/>
            <person name="Flores-Felix J.D."/>
            <person name="Velazquez E."/>
            <person name="Brau L."/>
            <person name="Trujillo M.E."/>
            <person name="Martinez-Molina E."/>
        </authorList>
    </citation>
    <scope>NUCLEOTIDE SEQUENCE [LARGE SCALE GENOMIC DNA]</scope>
    <source>
        <strain evidence="1 2">ALFB5</strain>
    </source>
</reference>
<gene>
    <name evidence="1" type="ORF">F6X54_26580</name>
</gene>
<name>A0ABQ6U9V0_9ACTN</name>